<dbReference type="EMBL" id="PIQF01000001">
    <property type="protein sequence ID" value="RUO77280.1"/>
    <property type="molecule type" value="Genomic_DNA"/>
</dbReference>
<dbReference type="PANTHER" id="PTHR42753">
    <property type="entry name" value="MITOCHONDRIAL RIBOSOME PROTEIN L39/PROLYL-TRNA LIGASE FAMILY MEMBER"/>
    <property type="match status" value="1"/>
</dbReference>
<dbReference type="InterPro" id="IPR033730">
    <property type="entry name" value="ProRS_core_prok"/>
</dbReference>
<proteinExistence type="inferred from homology"/>
<evidence type="ECO:0000256" key="3">
    <source>
        <dbReference type="ARBA" id="ARBA00022490"/>
    </source>
</evidence>
<dbReference type="Gene3D" id="3.30.930.10">
    <property type="entry name" value="Bira Bifunctional Protein, Domain 2"/>
    <property type="match status" value="2"/>
</dbReference>
<evidence type="ECO:0000256" key="8">
    <source>
        <dbReference type="ARBA" id="ARBA00023146"/>
    </source>
</evidence>
<feature type="domain" description="Aminoacyl-transfer RNA synthetases class-II family profile" evidence="11">
    <location>
        <begin position="33"/>
        <end position="464"/>
    </location>
</feature>
<keyword evidence="7 10" id="KW-0648">Protein biosynthesis</keyword>
<dbReference type="CDD" id="cd04334">
    <property type="entry name" value="ProRS-INS"/>
    <property type="match status" value="1"/>
</dbReference>
<evidence type="ECO:0000256" key="5">
    <source>
        <dbReference type="ARBA" id="ARBA00022741"/>
    </source>
</evidence>
<dbReference type="Pfam" id="PF00587">
    <property type="entry name" value="tRNA-synt_2b"/>
    <property type="match status" value="1"/>
</dbReference>
<dbReference type="HAMAP" id="MF_01569">
    <property type="entry name" value="Pro_tRNA_synth_type1"/>
    <property type="match status" value="1"/>
</dbReference>
<dbReference type="CDD" id="cd00861">
    <property type="entry name" value="ProRS_anticodon_short"/>
    <property type="match status" value="1"/>
</dbReference>
<evidence type="ECO:0000256" key="6">
    <source>
        <dbReference type="ARBA" id="ARBA00022840"/>
    </source>
</evidence>
<accession>A0A432ZHJ7</accession>
<dbReference type="OrthoDB" id="9809052at2"/>
<dbReference type="InterPro" id="IPR006195">
    <property type="entry name" value="aa-tRNA-synth_II"/>
</dbReference>
<dbReference type="GO" id="GO:0005524">
    <property type="term" value="F:ATP binding"/>
    <property type="evidence" value="ECO:0007669"/>
    <property type="project" value="UniProtKB-UniRule"/>
</dbReference>
<dbReference type="InterPro" id="IPR004500">
    <property type="entry name" value="Pro-tRNA-synth_IIa_bac-type"/>
</dbReference>
<evidence type="ECO:0000313" key="12">
    <source>
        <dbReference type="EMBL" id="RUO77280.1"/>
    </source>
</evidence>
<dbReference type="Gene3D" id="3.40.50.800">
    <property type="entry name" value="Anticodon-binding domain"/>
    <property type="match status" value="1"/>
</dbReference>
<dbReference type="FunFam" id="3.40.50.800:FF:000006">
    <property type="entry name" value="Proline--tRNA ligase"/>
    <property type="match status" value="1"/>
</dbReference>
<dbReference type="NCBIfam" id="TIGR00409">
    <property type="entry name" value="proS_fam_II"/>
    <property type="match status" value="1"/>
</dbReference>
<gene>
    <name evidence="10" type="primary">proS</name>
    <name evidence="12" type="ORF">CWI81_01990</name>
</gene>
<dbReference type="FunFam" id="3.30.930.10:FF:000012">
    <property type="entry name" value="Proline--tRNA ligase"/>
    <property type="match status" value="1"/>
</dbReference>
<dbReference type="InterPro" id="IPR036754">
    <property type="entry name" value="YbaK/aa-tRNA-synt-asso_dom_sf"/>
</dbReference>
<dbReference type="GO" id="GO:0004827">
    <property type="term" value="F:proline-tRNA ligase activity"/>
    <property type="evidence" value="ECO:0007669"/>
    <property type="project" value="UniProtKB-UniRule"/>
</dbReference>
<comment type="function">
    <text evidence="10">Catalyzes the attachment of proline to tRNA(Pro) in a two-step reaction: proline is first activated by ATP to form Pro-AMP and then transferred to the acceptor end of tRNA(Pro). As ProRS can inadvertently accommodate and process non-cognate amino acids such as alanine and cysteine, to avoid such errors it has two additional distinct editing activities against alanine. One activity is designated as 'pretransfer' editing and involves the tRNA(Pro)-independent hydrolysis of activated Ala-AMP. The other activity is designated 'posttransfer' editing and involves deacylation of mischarged Ala-tRNA(Pro). The misacylated Cys-tRNA(Pro) is not edited by ProRS.</text>
</comment>
<dbReference type="Proteomes" id="UP000287908">
    <property type="component" value="Unassembled WGS sequence"/>
</dbReference>
<evidence type="ECO:0000256" key="1">
    <source>
        <dbReference type="ARBA" id="ARBA00004496"/>
    </source>
</evidence>
<dbReference type="InterPro" id="IPR050062">
    <property type="entry name" value="Pro-tRNA_synthetase"/>
</dbReference>
<dbReference type="RefSeq" id="WP_126783555.1">
    <property type="nucleotide sequence ID" value="NZ_PIQF01000001.1"/>
</dbReference>
<dbReference type="InterPro" id="IPR002316">
    <property type="entry name" value="Pro-tRNA-ligase_IIa"/>
</dbReference>
<organism evidence="12 13">
    <name type="scientific">Idiomarina seosinensis</name>
    <dbReference type="NCBI Taxonomy" id="281739"/>
    <lineage>
        <taxon>Bacteria</taxon>
        <taxon>Pseudomonadati</taxon>
        <taxon>Pseudomonadota</taxon>
        <taxon>Gammaproteobacteria</taxon>
        <taxon>Alteromonadales</taxon>
        <taxon>Idiomarinaceae</taxon>
        <taxon>Idiomarina</taxon>
    </lineage>
</organism>
<comment type="similarity">
    <text evidence="10">Belongs to the class-II aminoacyl-tRNA synthetase family. ProS type 1 subfamily.</text>
</comment>
<dbReference type="GO" id="GO:0002161">
    <property type="term" value="F:aminoacyl-tRNA deacylase activity"/>
    <property type="evidence" value="ECO:0007669"/>
    <property type="project" value="InterPro"/>
</dbReference>
<dbReference type="SUPFAM" id="SSF55681">
    <property type="entry name" value="Class II aaRS and biotin synthetases"/>
    <property type="match status" value="1"/>
</dbReference>
<dbReference type="Pfam" id="PF03129">
    <property type="entry name" value="HGTP_anticodon"/>
    <property type="match status" value="1"/>
</dbReference>
<protein>
    <recommendedName>
        <fullName evidence="10">Proline--tRNA ligase</fullName>
        <ecNumber evidence="10">6.1.1.15</ecNumber>
    </recommendedName>
    <alternativeName>
        <fullName evidence="10">Prolyl-tRNA synthetase</fullName>
        <shortName evidence="10">ProRS</shortName>
    </alternativeName>
</protein>
<dbReference type="PRINTS" id="PR01046">
    <property type="entry name" value="TRNASYNTHPRO"/>
</dbReference>
<evidence type="ECO:0000256" key="4">
    <source>
        <dbReference type="ARBA" id="ARBA00022598"/>
    </source>
</evidence>
<sequence>MRSSQYLLSTLKETPSDAEVVSHQLMLRAGMIRKVAAGLYTWTPSGLRVLRKVEKVVREEMQSIDALEILMPMVQPADLWQESGRWDDYGPELLRLKDRHQRDFLLGPTHEEIISELVRKEVSSYKQLPLTLFQIQTKFRDEIRPRFGVMRAREFVMKDAYSFHLTQESLQQSYDQMYAAYCRIFERLGLDYRPVIADTGSIGGNSSHEFHVLASSGEDDIAFSDGSDYAANVEMAEALPPKGERATPAMDKQEHQVKGDELAALLQPLSVEAQQAVKCFLVEASDSVEAEYVLLVVRADHELNSVKAEKLEQVASPFNLVDSYTTHELHNVFLSPVDFSGPIMVDHAAAQLSDFACGAGRNGVWFTGVNWQRDAKITEAVDIRNVIEGDPSPCGQGYLKIARGIEVGHIFQLGKKYSNAMKVGVLSETGKHETLTMGCYGIGVSRIVAAAIEQHHDDRGICWPDNLAPFQAVIIPMNMHKSARVQETAEKLYQQLKDQGVEVLFDDRKERPGVMFSDMELVGIPHQIVVGERNLDEGMVEYQARKAGDKVKLKIEQVASHIKDALS</sequence>
<evidence type="ECO:0000259" key="11">
    <source>
        <dbReference type="PROSITE" id="PS50862"/>
    </source>
</evidence>
<dbReference type="InterPro" id="IPR007214">
    <property type="entry name" value="YbaK/aa-tRNA-synth-assoc-dom"/>
</dbReference>
<evidence type="ECO:0000256" key="10">
    <source>
        <dbReference type="HAMAP-Rule" id="MF_01569"/>
    </source>
</evidence>
<dbReference type="AlphaFoldDB" id="A0A432ZHJ7"/>
<keyword evidence="4 10" id="KW-0436">Ligase</keyword>
<dbReference type="InterPro" id="IPR036621">
    <property type="entry name" value="Anticodon-bd_dom_sf"/>
</dbReference>
<dbReference type="InterPro" id="IPR044140">
    <property type="entry name" value="ProRS_anticodon_short"/>
</dbReference>
<comment type="subcellular location">
    <subcellularLocation>
        <location evidence="1 10">Cytoplasm</location>
    </subcellularLocation>
</comment>
<dbReference type="InterPro" id="IPR004154">
    <property type="entry name" value="Anticodon-bd"/>
</dbReference>
<dbReference type="InterPro" id="IPR023717">
    <property type="entry name" value="Pro-tRNA-Synthase_IIa_type1"/>
</dbReference>
<evidence type="ECO:0000256" key="7">
    <source>
        <dbReference type="ARBA" id="ARBA00022917"/>
    </source>
</evidence>
<dbReference type="InterPro" id="IPR045864">
    <property type="entry name" value="aa-tRNA-synth_II/BPL/LPL"/>
</dbReference>
<dbReference type="Pfam" id="PF04073">
    <property type="entry name" value="tRNA_edit"/>
    <property type="match status" value="1"/>
</dbReference>
<dbReference type="NCBIfam" id="NF006625">
    <property type="entry name" value="PRK09194.1"/>
    <property type="match status" value="1"/>
</dbReference>
<evidence type="ECO:0000256" key="2">
    <source>
        <dbReference type="ARBA" id="ARBA00011738"/>
    </source>
</evidence>
<keyword evidence="5 10" id="KW-0547">Nucleotide-binding</keyword>
<dbReference type="PROSITE" id="PS50862">
    <property type="entry name" value="AA_TRNA_LIGASE_II"/>
    <property type="match status" value="1"/>
</dbReference>
<keyword evidence="3 10" id="KW-0963">Cytoplasm</keyword>
<dbReference type="GO" id="GO:0006433">
    <property type="term" value="P:prolyl-tRNA aminoacylation"/>
    <property type="evidence" value="ECO:0007669"/>
    <property type="project" value="UniProtKB-UniRule"/>
</dbReference>
<evidence type="ECO:0000313" key="13">
    <source>
        <dbReference type="Proteomes" id="UP000287908"/>
    </source>
</evidence>
<keyword evidence="13" id="KW-1185">Reference proteome</keyword>
<comment type="subunit">
    <text evidence="2 10">Homodimer.</text>
</comment>
<reference evidence="12 13" key="1">
    <citation type="journal article" date="2011" name="Front. Microbiol.">
        <title>Genomic signatures of strain selection and enhancement in Bacillus atrophaeus var. globigii, a historical biowarfare simulant.</title>
        <authorList>
            <person name="Gibbons H.S."/>
            <person name="Broomall S.M."/>
            <person name="McNew L.A."/>
            <person name="Daligault H."/>
            <person name="Chapman C."/>
            <person name="Bruce D."/>
            <person name="Karavis M."/>
            <person name="Krepps M."/>
            <person name="McGregor P.A."/>
            <person name="Hong C."/>
            <person name="Park K.H."/>
            <person name="Akmal A."/>
            <person name="Feldman A."/>
            <person name="Lin J.S."/>
            <person name="Chang W.E."/>
            <person name="Higgs B.W."/>
            <person name="Demirev P."/>
            <person name="Lindquist J."/>
            <person name="Liem A."/>
            <person name="Fochler E."/>
            <person name="Read T.D."/>
            <person name="Tapia R."/>
            <person name="Johnson S."/>
            <person name="Bishop-Lilly K.A."/>
            <person name="Detter C."/>
            <person name="Han C."/>
            <person name="Sozhamannan S."/>
            <person name="Rosenzweig C.N."/>
            <person name="Skowronski E.W."/>
        </authorList>
    </citation>
    <scope>NUCLEOTIDE SEQUENCE [LARGE SCALE GENOMIC DNA]</scope>
    <source>
        <strain evidence="12 13">CL-SP19</strain>
    </source>
</reference>
<dbReference type="CDD" id="cd00779">
    <property type="entry name" value="ProRS_core_prok"/>
    <property type="match status" value="1"/>
</dbReference>
<comment type="catalytic activity">
    <reaction evidence="9 10">
        <text>tRNA(Pro) + L-proline + ATP = L-prolyl-tRNA(Pro) + AMP + diphosphate</text>
        <dbReference type="Rhea" id="RHEA:14305"/>
        <dbReference type="Rhea" id="RHEA-COMP:9700"/>
        <dbReference type="Rhea" id="RHEA-COMP:9702"/>
        <dbReference type="ChEBI" id="CHEBI:30616"/>
        <dbReference type="ChEBI" id="CHEBI:33019"/>
        <dbReference type="ChEBI" id="CHEBI:60039"/>
        <dbReference type="ChEBI" id="CHEBI:78442"/>
        <dbReference type="ChEBI" id="CHEBI:78532"/>
        <dbReference type="ChEBI" id="CHEBI:456215"/>
        <dbReference type="EC" id="6.1.1.15"/>
    </reaction>
</comment>
<dbReference type="SUPFAM" id="SSF52954">
    <property type="entry name" value="Class II aaRS ABD-related"/>
    <property type="match status" value="1"/>
</dbReference>
<evidence type="ECO:0000256" key="9">
    <source>
        <dbReference type="ARBA" id="ARBA00047671"/>
    </source>
</evidence>
<comment type="domain">
    <text evidence="10">Consists of three domains: the N-terminal catalytic domain, the editing domain and the C-terminal anticodon-binding domain.</text>
</comment>
<keyword evidence="8 10" id="KW-0030">Aminoacyl-tRNA synthetase</keyword>
<dbReference type="SUPFAM" id="SSF55826">
    <property type="entry name" value="YbaK/ProRS associated domain"/>
    <property type="match status" value="1"/>
</dbReference>
<dbReference type="GO" id="GO:0005829">
    <property type="term" value="C:cytosol"/>
    <property type="evidence" value="ECO:0007669"/>
    <property type="project" value="TreeGrafter"/>
</dbReference>
<name>A0A432ZHJ7_9GAMM</name>
<comment type="caution">
    <text evidence="12">The sequence shown here is derived from an EMBL/GenBank/DDBJ whole genome shotgun (WGS) entry which is preliminary data.</text>
</comment>
<dbReference type="InterPro" id="IPR002314">
    <property type="entry name" value="aa-tRNA-synt_IIb"/>
</dbReference>
<dbReference type="EC" id="6.1.1.15" evidence="10"/>
<keyword evidence="6 10" id="KW-0067">ATP-binding</keyword>
<dbReference type="PANTHER" id="PTHR42753:SF2">
    <property type="entry name" value="PROLINE--TRNA LIGASE"/>
    <property type="match status" value="1"/>
</dbReference>